<dbReference type="Pfam" id="PF11666">
    <property type="entry name" value="DUF2933"/>
    <property type="match status" value="1"/>
</dbReference>
<comment type="caution">
    <text evidence="3">The sequence shown here is derived from an EMBL/GenBank/DDBJ whole genome shotgun (WGS) entry which is preliminary data.</text>
</comment>
<evidence type="ECO:0000256" key="1">
    <source>
        <dbReference type="SAM" id="MobiDB-lite"/>
    </source>
</evidence>
<feature type="transmembrane region" description="Helical" evidence="2">
    <location>
        <begin position="51"/>
        <end position="71"/>
    </location>
</feature>
<proteinExistence type="predicted"/>
<gene>
    <name evidence="3" type="ORF">ACFQ1E_13890</name>
</gene>
<reference evidence="4" key="1">
    <citation type="journal article" date="2019" name="Int. J. Syst. Evol. Microbiol.">
        <title>The Global Catalogue of Microorganisms (GCM) 10K type strain sequencing project: providing services to taxonomists for standard genome sequencing and annotation.</title>
        <authorList>
            <consortium name="The Broad Institute Genomics Platform"/>
            <consortium name="The Broad Institute Genome Sequencing Center for Infectious Disease"/>
            <person name="Wu L."/>
            <person name="Ma J."/>
        </authorList>
    </citation>
    <scope>NUCLEOTIDE SEQUENCE [LARGE SCALE GENOMIC DNA]</scope>
    <source>
        <strain evidence="4">CCUG 62982</strain>
    </source>
</reference>
<dbReference type="EMBL" id="JBHTJG010000007">
    <property type="protein sequence ID" value="MFD0947437.1"/>
    <property type="molecule type" value="Genomic_DNA"/>
</dbReference>
<evidence type="ECO:0000313" key="3">
    <source>
        <dbReference type="EMBL" id="MFD0947437.1"/>
    </source>
</evidence>
<keyword evidence="4" id="KW-1185">Reference proteome</keyword>
<keyword evidence="2" id="KW-0812">Transmembrane</keyword>
<feature type="region of interest" description="Disordered" evidence="1">
    <location>
        <begin position="76"/>
        <end position="96"/>
    </location>
</feature>
<dbReference type="Proteomes" id="UP001596977">
    <property type="component" value="Unassembled WGS sequence"/>
</dbReference>
<name>A0ABW3HD59_9SPHN</name>
<accession>A0ABW3HD59</accession>
<protein>
    <submittedName>
        <fullName evidence="3">DUF2933 domain-containing protein</fullName>
    </submittedName>
</protein>
<evidence type="ECO:0000256" key="2">
    <source>
        <dbReference type="SAM" id="Phobius"/>
    </source>
</evidence>
<dbReference type="InterPro" id="IPR021682">
    <property type="entry name" value="DUF2933"/>
</dbReference>
<dbReference type="RefSeq" id="WP_264945303.1">
    <property type="nucleotide sequence ID" value="NZ_JAPDRA010000007.1"/>
</dbReference>
<organism evidence="3 4">
    <name type="scientific">Sphingomonas canadensis</name>
    <dbReference type="NCBI Taxonomy" id="1219257"/>
    <lineage>
        <taxon>Bacteria</taxon>
        <taxon>Pseudomonadati</taxon>
        <taxon>Pseudomonadota</taxon>
        <taxon>Alphaproteobacteria</taxon>
        <taxon>Sphingomonadales</taxon>
        <taxon>Sphingomonadaceae</taxon>
        <taxon>Sphingomonas</taxon>
    </lineage>
</organism>
<feature type="region of interest" description="Disordered" evidence="1">
    <location>
        <begin position="1"/>
        <end position="22"/>
    </location>
</feature>
<keyword evidence="2" id="KW-1133">Transmembrane helix</keyword>
<keyword evidence="2" id="KW-0472">Membrane</keyword>
<feature type="transmembrane region" description="Helical" evidence="2">
    <location>
        <begin position="26"/>
        <end position="44"/>
    </location>
</feature>
<evidence type="ECO:0000313" key="4">
    <source>
        <dbReference type="Proteomes" id="UP001596977"/>
    </source>
</evidence>
<sequence length="96" mass="10390">MRLRSQAAVEADMDHDAHQGTGNRSWRAPLVFLGFAAIAAYFLLSEHRLHALSALPWILILLACPLMHFFMHGSHGGHGGGGRSNSDAADSGTHHH</sequence>